<dbReference type="PANTHER" id="PTHR32305">
    <property type="match status" value="1"/>
</dbReference>
<dbReference type="EMBL" id="PHFL01000060">
    <property type="protein sequence ID" value="RFM23609.1"/>
    <property type="molecule type" value="Genomic_DNA"/>
</dbReference>
<gene>
    <name evidence="1" type="ORF">D0433_09555</name>
</gene>
<protein>
    <submittedName>
        <fullName evidence="1">RHS repeat protein</fullName>
    </submittedName>
</protein>
<dbReference type="AlphaFoldDB" id="A0A395LYL4"/>
<evidence type="ECO:0000313" key="2">
    <source>
        <dbReference type="Proteomes" id="UP000266389"/>
    </source>
</evidence>
<comment type="caution">
    <text evidence="1">The sequence shown here is derived from an EMBL/GenBank/DDBJ whole genome shotgun (WGS) entry which is preliminary data.</text>
</comment>
<reference evidence="1 2" key="1">
    <citation type="journal article" date="2011" name="ISME J.">
        <title>Community ecology of hot spring cyanobacterial mats: predominant populations and their functional potential.</title>
        <authorList>
            <person name="Klatt C.G."/>
            <person name="Wood J.M."/>
            <person name="Rusch D.B."/>
            <person name="Bateson M.M."/>
            <person name="Hamamura N."/>
            <person name="Heidelberg J.F."/>
            <person name="Grossman A.R."/>
            <person name="Bhaya D."/>
            <person name="Cohan F.M."/>
            <person name="Kuhl M."/>
            <person name="Bryant D.A."/>
            <person name="Ward D.M."/>
        </authorList>
    </citation>
    <scope>NUCLEOTIDE SEQUENCE [LARGE SCALE GENOMIC DNA]</scope>
    <source>
        <strain evidence="1">OS</strain>
    </source>
</reference>
<dbReference type="InterPro" id="IPR050708">
    <property type="entry name" value="T6SS_VgrG/RHS"/>
</dbReference>
<name>A0A395LYL4_9BACT</name>
<sequence>MTKSLIVLLLTLTVLFHLAHAQNIRYYRQALPDEKKLFVGRFAVSEKDVPYLDACYRFTYDASGTHLLGVAYLERGKVSASFNALGAPELQFRYNAQHQLIEKITFDAEHHRTSQTKYIYKKSRLVEEQLYDGRGMLSTKITFSYDNAGRLVERAYRDAKNNLQNNTAEYALQRFTYTPDGYLHSDTYYDASMKMVRRNEFAYDAGNRVAHAVYGSDGKLIEKQTFKYDSFGRVIETSDFDEYEQLKYTRRYTYNAKGQPIEQRFFNAKGVLSEDSYGVAILETFYDDAGNRRREVRYDALSRPIVDETYNEYGAPLLRKVIDEKGKSTLIIRTDYDKFGNRIKETTFTLDERQREVLKEERFFEKGSLVRHLFYDKNGKLQREVQR</sequence>
<evidence type="ECO:0000313" key="1">
    <source>
        <dbReference type="EMBL" id="RFM23609.1"/>
    </source>
</evidence>
<organism evidence="1 2">
    <name type="scientific">Candidatus Thermochlorobacter aerophilus</name>
    <dbReference type="NCBI Taxonomy" id="1868324"/>
    <lineage>
        <taxon>Bacteria</taxon>
        <taxon>Pseudomonadati</taxon>
        <taxon>Chlorobiota</taxon>
        <taxon>Chlorobiia</taxon>
        <taxon>Chlorobiales</taxon>
        <taxon>Candidatus Thermochlorobacteriaceae</taxon>
        <taxon>Candidatus Thermochlorobacter</taxon>
    </lineage>
</organism>
<accession>A0A395LYL4</accession>
<dbReference type="Proteomes" id="UP000266389">
    <property type="component" value="Unassembled WGS sequence"/>
</dbReference>
<dbReference type="Gene3D" id="2.180.10.10">
    <property type="entry name" value="RHS repeat-associated core"/>
    <property type="match status" value="1"/>
</dbReference>
<proteinExistence type="predicted"/>
<dbReference type="PANTHER" id="PTHR32305:SF15">
    <property type="entry name" value="PROTEIN RHSA-RELATED"/>
    <property type="match status" value="1"/>
</dbReference>